<dbReference type="InterPro" id="IPR051450">
    <property type="entry name" value="Gfo/Idh/MocA_Oxidoreductases"/>
</dbReference>
<evidence type="ECO:0000313" key="4">
    <source>
        <dbReference type="Proteomes" id="UP000539372"/>
    </source>
</evidence>
<name>A0A7Y0E1N2_9PROT</name>
<keyword evidence="4" id="KW-1185">Reference proteome</keyword>
<proteinExistence type="predicted"/>
<comment type="caution">
    <text evidence="3">The sequence shown here is derived from an EMBL/GenBank/DDBJ whole genome shotgun (WGS) entry which is preliminary data.</text>
</comment>
<sequence length="329" mass="35775">MTVRSAVVGTGYWGKNLLRNLNGLGALYAFCDADSKALATFAAEYPDATPYQDYEAMIADPKIDAVVIATPAATHGVLAEKALNAGKHVFVEKPLCLDVDEARRLDALAGERELILMVGHLLLYHPAFVALKAAVGSGLLGDLRYIHSTRASLGKIRMEENALWSFAPHDISMILSLAGRLPKRVTCNGEAWLNKEVADLTLSHLDFGSGLQAHIFVSWLHPYKDHRLVVIGERGMIVFNDTVPGEEKLMHYPHSVGWDGNLPVLDKAEAVPLPYGTEEPLKSECAHFLDCVGTGVTPRSDAKEGTAVLSVLDWCQQALTAKQPVVLED</sequence>
<dbReference type="PANTHER" id="PTHR43377:SF6">
    <property type="entry name" value="GFO_IDH_MOCA-LIKE OXIDOREDUCTASE N-TERMINAL DOMAIN-CONTAINING PROTEIN"/>
    <property type="match status" value="1"/>
</dbReference>
<dbReference type="InterPro" id="IPR036291">
    <property type="entry name" value="NAD(P)-bd_dom_sf"/>
</dbReference>
<dbReference type="Gene3D" id="3.40.50.720">
    <property type="entry name" value="NAD(P)-binding Rossmann-like Domain"/>
    <property type="match status" value="1"/>
</dbReference>
<dbReference type="InterPro" id="IPR000683">
    <property type="entry name" value="Gfo/Idh/MocA-like_OxRdtase_N"/>
</dbReference>
<dbReference type="PANTHER" id="PTHR43377">
    <property type="entry name" value="BILIVERDIN REDUCTASE A"/>
    <property type="match status" value="1"/>
</dbReference>
<evidence type="ECO:0000313" key="3">
    <source>
        <dbReference type="EMBL" id="NMM45597.1"/>
    </source>
</evidence>
<dbReference type="RefSeq" id="WP_169625985.1">
    <property type="nucleotide sequence ID" value="NZ_JABBNT010000004.1"/>
</dbReference>
<evidence type="ECO:0000259" key="2">
    <source>
        <dbReference type="Pfam" id="PF22725"/>
    </source>
</evidence>
<dbReference type="InterPro" id="IPR055170">
    <property type="entry name" value="GFO_IDH_MocA-like_dom"/>
</dbReference>
<organism evidence="3 4">
    <name type="scientific">Pacificispira spongiicola</name>
    <dbReference type="NCBI Taxonomy" id="2729598"/>
    <lineage>
        <taxon>Bacteria</taxon>
        <taxon>Pseudomonadati</taxon>
        <taxon>Pseudomonadota</taxon>
        <taxon>Alphaproteobacteria</taxon>
        <taxon>Rhodospirillales</taxon>
        <taxon>Rhodospirillaceae</taxon>
        <taxon>Pacificispira</taxon>
    </lineage>
</organism>
<dbReference type="Pfam" id="PF22725">
    <property type="entry name" value="GFO_IDH_MocA_C3"/>
    <property type="match status" value="1"/>
</dbReference>
<feature type="domain" description="Gfo/Idh/MocA-like oxidoreductase N-terminal" evidence="1">
    <location>
        <begin position="4"/>
        <end position="120"/>
    </location>
</feature>
<reference evidence="3 4" key="1">
    <citation type="submission" date="2020-04" db="EMBL/GenBank/DDBJ databases">
        <title>Rhodospirillaceae bacterium KN72 isolated from deep sea.</title>
        <authorList>
            <person name="Zhang D.-C."/>
        </authorList>
    </citation>
    <scope>NUCLEOTIDE SEQUENCE [LARGE SCALE GENOMIC DNA]</scope>
    <source>
        <strain evidence="3 4">KN72</strain>
    </source>
</reference>
<accession>A0A7Y0E1N2</accession>
<dbReference type="Proteomes" id="UP000539372">
    <property type="component" value="Unassembled WGS sequence"/>
</dbReference>
<protein>
    <submittedName>
        <fullName evidence="3">Gfo/Idh/MocA family oxidoreductase</fullName>
    </submittedName>
</protein>
<feature type="domain" description="GFO/IDH/MocA-like oxidoreductase" evidence="2">
    <location>
        <begin position="128"/>
        <end position="238"/>
    </location>
</feature>
<dbReference type="EMBL" id="JABBNT010000004">
    <property type="protein sequence ID" value="NMM45597.1"/>
    <property type="molecule type" value="Genomic_DNA"/>
</dbReference>
<dbReference type="AlphaFoldDB" id="A0A7Y0E1N2"/>
<dbReference type="GO" id="GO:0000166">
    <property type="term" value="F:nucleotide binding"/>
    <property type="evidence" value="ECO:0007669"/>
    <property type="project" value="InterPro"/>
</dbReference>
<dbReference type="SUPFAM" id="SSF55347">
    <property type="entry name" value="Glyceraldehyde-3-phosphate dehydrogenase-like, C-terminal domain"/>
    <property type="match status" value="1"/>
</dbReference>
<evidence type="ECO:0000259" key="1">
    <source>
        <dbReference type="Pfam" id="PF01408"/>
    </source>
</evidence>
<dbReference type="Gene3D" id="3.30.360.10">
    <property type="entry name" value="Dihydrodipicolinate Reductase, domain 2"/>
    <property type="match status" value="1"/>
</dbReference>
<gene>
    <name evidence="3" type="ORF">HH303_13965</name>
</gene>
<dbReference type="SUPFAM" id="SSF51735">
    <property type="entry name" value="NAD(P)-binding Rossmann-fold domains"/>
    <property type="match status" value="1"/>
</dbReference>
<dbReference type="Pfam" id="PF01408">
    <property type="entry name" value="GFO_IDH_MocA"/>
    <property type="match status" value="1"/>
</dbReference>